<dbReference type="EMBL" id="JAHRIN010001700">
    <property type="protein sequence ID" value="MEQ2192054.1"/>
    <property type="molecule type" value="Genomic_DNA"/>
</dbReference>
<reference evidence="1 2" key="1">
    <citation type="submission" date="2021-06" db="EMBL/GenBank/DDBJ databases">
        <authorList>
            <person name="Palmer J.M."/>
        </authorList>
    </citation>
    <scope>NUCLEOTIDE SEQUENCE [LARGE SCALE GENOMIC DNA]</scope>
    <source>
        <strain evidence="1 2">XC_2019</strain>
        <tissue evidence="1">Muscle</tissue>
    </source>
</reference>
<proteinExistence type="predicted"/>
<protein>
    <submittedName>
        <fullName evidence="1">Uncharacterized protein</fullName>
    </submittedName>
</protein>
<feature type="non-terminal residue" evidence="1">
    <location>
        <position position="1"/>
    </location>
</feature>
<comment type="caution">
    <text evidence="1">The sequence shown here is derived from an EMBL/GenBank/DDBJ whole genome shotgun (WGS) entry which is preliminary data.</text>
</comment>
<sequence>GLKTIGLGSGRMVSNVWVEMKKQRTGEHWLDLRDVQRGMNMEVRRSLRHTVQQLMMESFL</sequence>
<name>A0ABV0Q8H3_9TELE</name>
<accession>A0ABV0Q8H3</accession>
<keyword evidence="2" id="KW-1185">Reference proteome</keyword>
<gene>
    <name evidence="1" type="ORF">XENOCAPTIV_006350</name>
</gene>
<evidence type="ECO:0000313" key="2">
    <source>
        <dbReference type="Proteomes" id="UP001434883"/>
    </source>
</evidence>
<dbReference type="Proteomes" id="UP001434883">
    <property type="component" value="Unassembled WGS sequence"/>
</dbReference>
<organism evidence="1 2">
    <name type="scientific">Xenoophorus captivus</name>
    <dbReference type="NCBI Taxonomy" id="1517983"/>
    <lineage>
        <taxon>Eukaryota</taxon>
        <taxon>Metazoa</taxon>
        <taxon>Chordata</taxon>
        <taxon>Craniata</taxon>
        <taxon>Vertebrata</taxon>
        <taxon>Euteleostomi</taxon>
        <taxon>Actinopterygii</taxon>
        <taxon>Neopterygii</taxon>
        <taxon>Teleostei</taxon>
        <taxon>Neoteleostei</taxon>
        <taxon>Acanthomorphata</taxon>
        <taxon>Ovalentaria</taxon>
        <taxon>Atherinomorphae</taxon>
        <taxon>Cyprinodontiformes</taxon>
        <taxon>Goodeidae</taxon>
        <taxon>Xenoophorus</taxon>
    </lineage>
</organism>
<evidence type="ECO:0000313" key="1">
    <source>
        <dbReference type="EMBL" id="MEQ2192054.1"/>
    </source>
</evidence>